<keyword evidence="5 6" id="KW-0687">Ribonucleoprotein</keyword>
<evidence type="ECO:0000259" key="8">
    <source>
        <dbReference type="SMART" id="SM01390"/>
    </source>
</evidence>
<dbReference type="KEGG" id="ssai:N0B31_06160"/>
<dbReference type="GO" id="GO:0019843">
    <property type="term" value="F:rRNA binding"/>
    <property type="evidence" value="ECO:0007669"/>
    <property type="project" value="UniProtKB-UniRule"/>
</dbReference>
<dbReference type="Pfam" id="PF01479">
    <property type="entry name" value="S4"/>
    <property type="match status" value="1"/>
</dbReference>
<evidence type="ECO:0000256" key="4">
    <source>
        <dbReference type="ARBA" id="ARBA00022980"/>
    </source>
</evidence>
<dbReference type="SMART" id="SM01390">
    <property type="entry name" value="Ribosomal_S4"/>
    <property type="match status" value="1"/>
</dbReference>
<dbReference type="PANTHER" id="PTHR11831:SF5">
    <property type="entry name" value="40S RIBOSOMAL PROTEIN S9"/>
    <property type="match status" value="1"/>
</dbReference>
<protein>
    <recommendedName>
        <fullName evidence="6">Small ribosomal subunit protein uS4</fullName>
    </recommendedName>
</protein>
<dbReference type="PROSITE" id="PS50889">
    <property type="entry name" value="S4"/>
    <property type="match status" value="1"/>
</dbReference>
<evidence type="ECO:0000259" key="7">
    <source>
        <dbReference type="SMART" id="SM00363"/>
    </source>
</evidence>
<comment type="function">
    <text evidence="6">With S5 and S12 plays an important role in translational accuracy.</text>
</comment>
<dbReference type="SMART" id="SM00363">
    <property type="entry name" value="S4"/>
    <property type="match status" value="1"/>
</dbReference>
<evidence type="ECO:0000256" key="5">
    <source>
        <dbReference type="ARBA" id="ARBA00023274"/>
    </source>
</evidence>
<dbReference type="SUPFAM" id="SSF55174">
    <property type="entry name" value="Alpha-L RNA-binding motif"/>
    <property type="match status" value="1"/>
</dbReference>
<name>A0A9E7R4S6_9EURY</name>
<feature type="domain" description="RNA-binding S4" evidence="7">
    <location>
        <begin position="104"/>
        <end position="166"/>
    </location>
</feature>
<evidence type="ECO:0000256" key="3">
    <source>
        <dbReference type="ARBA" id="ARBA00022884"/>
    </source>
</evidence>
<dbReference type="GeneID" id="74941988"/>
<dbReference type="Gene3D" id="3.10.290.10">
    <property type="entry name" value="RNA-binding S4 domain"/>
    <property type="match status" value="1"/>
</dbReference>
<evidence type="ECO:0000313" key="10">
    <source>
        <dbReference type="Proteomes" id="UP001057580"/>
    </source>
</evidence>
<dbReference type="AlphaFoldDB" id="A0A9E7R4S6"/>
<dbReference type="EMBL" id="CP104003">
    <property type="protein sequence ID" value="UWM55866.1"/>
    <property type="molecule type" value="Genomic_DNA"/>
</dbReference>
<gene>
    <name evidence="6" type="primary">rps4</name>
    <name evidence="9" type="ORF">N0B31_06160</name>
</gene>
<dbReference type="InterPro" id="IPR005710">
    <property type="entry name" value="Ribosomal_uS4_euk/arc"/>
</dbReference>
<dbReference type="InterPro" id="IPR036986">
    <property type="entry name" value="S4_RNA-bd_sf"/>
</dbReference>
<dbReference type="InterPro" id="IPR022801">
    <property type="entry name" value="Ribosomal_uS4"/>
</dbReference>
<dbReference type="HAMAP" id="MF_01306_A">
    <property type="entry name" value="Ribosomal_uS4_A"/>
    <property type="match status" value="1"/>
</dbReference>
<dbReference type="NCBIfam" id="NF003139">
    <property type="entry name" value="PRK04051.1"/>
    <property type="match status" value="1"/>
</dbReference>
<comment type="similarity">
    <text evidence="1 6">Belongs to the universal ribosomal protein uS4 family.</text>
</comment>
<dbReference type="CDD" id="cd00165">
    <property type="entry name" value="S4"/>
    <property type="match status" value="1"/>
</dbReference>
<dbReference type="GO" id="GO:0015935">
    <property type="term" value="C:small ribosomal subunit"/>
    <property type="evidence" value="ECO:0007669"/>
    <property type="project" value="InterPro"/>
</dbReference>
<dbReference type="InterPro" id="IPR002942">
    <property type="entry name" value="S4_RNA-bd"/>
</dbReference>
<comment type="subunit">
    <text evidence="6">Part of the 30S ribosomal subunit. Contacts protein S5. The interaction surface between S4 and S5 is involved in control of translational fidelity.</text>
</comment>
<keyword evidence="10" id="KW-1185">Reference proteome</keyword>
<dbReference type="InterPro" id="IPR022802">
    <property type="entry name" value="Ribosomal_uS4_arc"/>
</dbReference>
<evidence type="ECO:0000313" key="9">
    <source>
        <dbReference type="EMBL" id="UWM55866.1"/>
    </source>
</evidence>
<keyword evidence="4 6" id="KW-0689">Ribosomal protein</keyword>
<evidence type="ECO:0000256" key="1">
    <source>
        <dbReference type="ARBA" id="ARBA00007465"/>
    </source>
</evidence>
<proteinExistence type="inferred from homology"/>
<comment type="function">
    <text evidence="6">One of the primary rRNA binding proteins, it binds directly to 16S rRNA where it nucleates assembly of the body of the 30S subunit.</text>
</comment>
<keyword evidence="3 6" id="KW-0694">RNA-binding</keyword>
<feature type="domain" description="Small ribosomal subunit protein uS4 N-terminal" evidence="8">
    <location>
        <begin position="1"/>
        <end position="103"/>
    </location>
</feature>
<organism evidence="9 10">
    <name type="scientific">Salinirubellus salinus</name>
    <dbReference type="NCBI Taxonomy" id="1364945"/>
    <lineage>
        <taxon>Archaea</taxon>
        <taxon>Methanobacteriati</taxon>
        <taxon>Methanobacteriota</taxon>
        <taxon>Stenosarchaea group</taxon>
        <taxon>Halobacteria</taxon>
        <taxon>Halobacteriales</taxon>
        <taxon>Natronomonadaceae</taxon>
        <taxon>Salinirubellus</taxon>
    </lineage>
</organism>
<keyword evidence="2 6" id="KW-0699">rRNA-binding</keyword>
<dbReference type="Proteomes" id="UP001057580">
    <property type="component" value="Chromosome"/>
</dbReference>
<sequence>MPLGSNTKFYETPNHPFQGQRISEEADLLGRYGLKNKEELWRSQSELRGYRREARRLLGQVGEEELTRREREQFLARLVRLGILGEDDGLDAVLGLDTTDILERRLQTVAYRQGLAHTPQQARQFIGHGHITVEGARVTTPSYKVPTAQEDFIAFDENSPLADDLHPERAGGQE</sequence>
<dbReference type="PANTHER" id="PTHR11831">
    <property type="entry name" value="30S 40S RIBOSOMAL PROTEIN"/>
    <property type="match status" value="1"/>
</dbReference>
<dbReference type="RefSeq" id="WP_260594977.1">
    <property type="nucleotide sequence ID" value="NZ_CP104003.1"/>
</dbReference>
<dbReference type="GO" id="GO:0006412">
    <property type="term" value="P:translation"/>
    <property type="evidence" value="ECO:0007669"/>
    <property type="project" value="UniProtKB-UniRule"/>
</dbReference>
<dbReference type="InterPro" id="IPR001912">
    <property type="entry name" value="Ribosomal_uS4_N"/>
</dbReference>
<evidence type="ECO:0000256" key="2">
    <source>
        <dbReference type="ARBA" id="ARBA00022730"/>
    </source>
</evidence>
<dbReference type="GO" id="GO:0042274">
    <property type="term" value="P:ribosomal small subunit biogenesis"/>
    <property type="evidence" value="ECO:0007669"/>
    <property type="project" value="TreeGrafter"/>
</dbReference>
<reference evidence="9" key="1">
    <citation type="submission" date="2022-09" db="EMBL/GenBank/DDBJ databases">
        <title>Diverse halophilic archaea isolated from saline environments.</title>
        <authorList>
            <person name="Cui H.-L."/>
        </authorList>
    </citation>
    <scope>NUCLEOTIDE SEQUENCE</scope>
    <source>
        <strain evidence="9">ZS-35-S2</strain>
    </source>
</reference>
<evidence type="ECO:0000256" key="6">
    <source>
        <dbReference type="HAMAP-Rule" id="MF_01306"/>
    </source>
</evidence>
<dbReference type="GO" id="GO:0003735">
    <property type="term" value="F:structural constituent of ribosome"/>
    <property type="evidence" value="ECO:0007669"/>
    <property type="project" value="InterPro"/>
</dbReference>
<accession>A0A9E7R4S6</accession>
<dbReference type="NCBIfam" id="TIGR01018">
    <property type="entry name" value="uS4_arch"/>
    <property type="match status" value="1"/>
</dbReference>